<dbReference type="SMART" id="SM00533">
    <property type="entry name" value="MUTSd"/>
    <property type="match status" value="1"/>
</dbReference>
<keyword evidence="8" id="KW-0539">Nucleus</keyword>
<organism evidence="11">
    <name type="scientific">Chaetoceros debilis</name>
    <dbReference type="NCBI Taxonomy" id="122233"/>
    <lineage>
        <taxon>Eukaryota</taxon>
        <taxon>Sar</taxon>
        <taxon>Stramenopiles</taxon>
        <taxon>Ochrophyta</taxon>
        <taxon>Bacillariophyta</taxon>
        <taxon>Coscinodiscophyceae</taxon>
        <taxon>Chaetocerotophycidae</taxon>
        <taxon>Chaetocerotales</taxon>
        <taxon>Chaetocerotaceae</taxon>
        <taxon>Chaetoceros</taxon>
    </lineage>
</organism>
<dbReference type="PANTHER" id="PTHR11361">
    <property type="entry name" value="DNA MISMATCH REPAIR PROTEIN MUTS FAMILY MEMBER"/>
    <property type="match status" value="1"/>
</dbReference>
<evidence type="ECO:0000313" key="11">
    <source>
        <dbReference type="EMBL" id="CAE0466551.1"/>
    </source>
</evidence>
<dbReference type="SMART" id="SM00534">
    <property type="entry name" value="MUTSac"/>
    <property type="match status" value="1"/>
</dbReference>
<dbReference type="InterPro" id="IPR045076">
    <property type="entry name" value="MutS"/>
</dbReference>
<keyword evidence="4" id="KW-0227">DNA damage</keyword>
<dbReference type="InterPro" id="IPR007696">
    <property type="entry name" value="DNA_mismatch_repair_MutS_core"/>
</dbReference>
<dbReference type="InterPro" id="IPR011184">
    <property type="entry name" value="DNA_mismatch_repair_Msh2"/>
</dbReference>
<gene>
    <name evidence="11" type="ORF">CDEB00056_LOCUS11403</name>
</gene>
<dbReference type="PANTHER" id="PTHR11361:SF35">
    <property type="entry name" value="DNA MISMATCH REPAIR PROTEIN MSH2"/>
    <property type="match status" value="1"/>
</dbReference>
<evidence type="ECO:0000256" key="2">
    <source>
        <dbReference type="ARBA" id="ARBA00006271"/>
    </source>
</evidence>
<evidence type="ECO:0000256" key="5">
    <source>
        <dbReference type="ARBA" id="ARBA00022840"/>
    </source>
</evidence>
<dbReference type="Gene3D" id="1.10.1420.10">
    <property type="match status" value="2"/>
</dbReference>
<dbReference type="Gene3D" id="3.40.50.300">
    <property type="entry name" value="P-loop containing nucleotide triphosphate hydrolases"/>
    <property type="match status" value="1"/>
</dbReference>
<dbReference type="PROSITE" id="PS00486">
    <property type="entry name" value="DNA_MISMATCH_REPAIR_2"/>
    <property type="match status" value="1"/>
</dbReference>
<keyword evidence="6" id="KW-0238">DNA-binding</keyword>
<feature type="domain" description="DNA mismatch repair proteins mutS family" evidence="10">
    <location>
        <begin position="492"/>
        <end position="508"/>
    </location>
</feature>
<keyword evidence="5" id="KW-0067">ATP-binding</keyword>
<proteinExistence type="inferred from homology"/>
<keyword evidence="9" id="KW-0175">Coiled coil</keyword>
<evidence type="ECO:0000256" key="6">
    <source>
        <dbReference type="ARBA" id="ARBA00023125"/>
    </source>
</evidence>
<evidence type="ECO:0000256" key="9">
    <source>
        <dbReference type="SAM" id="Coils"/>
    </source>
</evidence>
<dbReference type="SUPFAM" id="SSF52540">
    <property type="entry name" value="P-loop containing nucleoside triphosphate hydrolases"/>
    <property type="match status" value="1"/>
</dbReference>
<dbReference type="FunFam" id="3.40.50.300:FF:002852">
    <property type="entry name" value="Mismatch repair protein"/>
    <property type="match status" value="1"/>
</dbReference>
<protein>
    <recommendedName>
        <fullName evidence="10">DNA mismatch repair proteins mutS family domain-containing protein</fullName>
    </recommendedName>
</protein>
<dbReference type="GO" id="GO:0030983">
    <property type="term" value="F:mismatched DNA binding"/>
    <property type="evidence" value="ECO:0007669"/>
    <property type="project" value="InterPro"/>
</dbReference>
<dbReference type="AlphaFoldDB" id="A0A7S3VA85"/>
<keyword evidence="7" id="KW-0234">DNA repair</keyword>
<comment type="subcellular location">
    <subcellularLocation>
        <location evidence="1">Nucleus</location>
    </subcellularLocation>
</comment>
<dbReference type="GO" id="GO:0006312">
    <property type="term" value="P:mitotic recombination"/>
    <property type="evidence" value="ECO:0007669"/>
    <property type="project" value="TreeGrafter"/>
</dbReference>
<dbReference type="SUPFAM" id="SSF48334">
    <property type="entry name" value="DNA repair protein MutS, domain III"/>
    <property type="match status" value="1"/>
</dbReference>
<evidence type="ECO:0000256" key="1">
    <source>
        <dbReference type="ARBA" id="ARBA00004123"/>
    </source>
</evidence>
<evidence type="ECO:0000256" key="8">
    <source>
        <dbReference type="ARBA" id="ARBA00023242"/>
    </source>
</evidence>
<dbReference type="GO" id="GO:0032301">
    <property type="term" value="C:MutSalpha complex"/>
    <property type="evidence" value="ECO:0007669"/>
    <property type="project" value="TreeGrafter"/>
</dbReference>
<accession>A0A7S3VA85</accession>
<dbReference type="InterPro" id="IPR036187">
    <property type="entry name" value="DNA_mismatch_repair_MutS_sf"/>
</dbReference>
<dbReference type="GO" id="GO:0005524">
    <property type="term" value="F:ATP binding"/>
    <property type="evidence" value="ECO:0007669"/>
    <property type="project" value="UniProtKB-KW"/>
</dbReference>
<dbReference type="InterPro" id="IPR000432">
    <property type="entry name" value="DNA_mismatch_repair_MutS_C"/>
</dbReference>
<evidence type="ECO:0000256" key="7">
    <source>
        <dbReference type="ARBA" id="ARBA00023204"/>
    </source>
</evidence>
<comment type="similarity">
    <text evidence="2">Belongs to the DNA mismatch repair MutS family.</text>
</comment>
<dbReference type="InterPro" id="IPR027417">
    <property type="entry name" value="P-loop_NTPase"/>
</dbReference>
<evidence type="ECO:0000259" key="10">
    <source>
        <dbReference type="PROSITE" id="PS00486"/>
    </source>
</evidence>
<reference evidence="11" key="1">
    <citation type="submission" date="2021-01" db="EMBL/GenBank/DDBJ databases">
        <authorList>
            <person name="Corre E."/>
            <person name="Pelletier E."/>
            <person name="Niang G."/>
            <person name="Scheremetjew M."/>
            <person name="Finn R."/>
            <person name="Kale V."/>
            <person name="Holt S."/>
            <person name="Cochrane G."/>
            <person name="Meng A."/>
            <person name="Brown T."/>
            <person name="Cohen L."/>
        </authorList>
    </citation>
    <scope>NUCLEOTIDE SEQUENCE</scope>
    <source>
        <strain evidence="11">MM31A-1</strain>
    </source>
</reference>
<keyword evidence="3" id="KW-0547">Nucleotide-binding</keyword>
<dbReference type="GO" id="GO:0006298">
    <property type="term" value="P:mismatch repair"/>
    <property type="evidence" value="ECO:0007669"/>
    <property type="project" value="InterPro"/>
</dbReference>
<dbReference type="PIRSF" id="PIRSF005813">
    <property type="entry name" value="MSH2"/>
    <property type="match status" value="1"/>
</dbReference>
<dbReference type="EMBL" id="HBIO01014763">
    <property type="protein sequence ID" value="CAE0466551.1"/>
    <property type="molecule type" value="Transcribed_RNA"/>
</dbReference>
<feature type="coiled-coil region" evidence="9">
    <location>
        <begin position="203"/>
        <end position="230"/>
    </location>
</feature>
<evidence type="ECO:0000256" key="3">
    <source>
        <dbReference type="ARBA" id="ARBA00022741"/>
    </source>
</evidence>
<dbReference type="Pfam" id="PF00488">
    <property type="entry name" value="MutS_V"/>
    <property type="match status" value="1"/>
</dbReference>
<dbReference type="Pfam" id="PF05192">
    <property type="entry name" value="MutS_III"/>
    <property type="match status" value="1"/>
</dbReference>
<dbReference type="GO" id="GO:0140664">
    <property type="term" value="F:ATP-dependent DNA damage sensor activity"/>
    <property type="evidence" value="ECO:0007669"/>
    <property type="project" value="InterPro"/>
</dbReference>
<sequence>MDRTAMECINLLPPRHAGISNVVVGGSSSTNSIFGVLNQCKTKMGIRMLELWLRQPSVNLETILYRQNAVKVMVEEDGLGRDRVRDEGLGGLRGVDLDALCGRLALFGGPGAEGGTSKSLECLYRLHLFADRQLPILMESLADLAKVDAGANADADADAEKAKDALSSIYAGLDRVMVELSKSVQLVDAVLDFDAAPREFLVKASFSDELGEIREELDGIEQERDEIHARMNQIWEELSGKRGQVKLEDTDSSSPSNDKGSSCAWQFRLLDTNASKVLQQELKDDVTVHRLLKNGVYFSTKELRELGSKKHDLLLEYDKNQREIVQNAMGVAVTYIPVLERASELIAEIDVLASLANVAAFNPHGYCCPEITDSEEDGAGIVLVGARHPCVELQDNVDFIPNDFKLVHGESSFLLVTGPNMGGKSTYIRSLGAIITMAQIGSYVPATAAKINIVHHLLARVGAGDVQDRGISTFMAEMLEASSIIRTATKRSLIIIDELGRGTSTFDGYGLARAISEHIVQKIGCTTVFATHFHELTAMEESEKVVKNCHVTAKRATDGTNGLSFLYEVQEGPCLESFGIQVAEMANVPAVVVRDAKRKATELENFDYKRRKTAINACSKSDASAELFVEKFKAIPLNSFATEEEKRKAVLSLLQQQ</sequence>
<evidence type="ECO:0000256" key="4">
    <source>
        <dbReference type="ARBA" id="ARBA00022763"/>
    </source>
</evidence>
<name>A0A7S3VA85_9STRA</name>